<organism evidence="9 10">
    <name type="scientific">Microbacterium betulae</name>
    <dbReference type="NCBI Taxonomy" id="2981139"/>
    <lineage>
        <taxon>Bacteria</taxon>
        <taxon>Bacillati</taxon>
        <taxon>Actinomycetota</taxon>
        <taxon>Actinomycetes</taxon>
        <taxon>Micrococcales</taxon>
        <taxon>Microbacteriaceae</taxon>
        <taxon>Microbacterium</taxon>
    </lineage>
</organism>
<evidence type="ECO:0000256" key="2">
    <source>
        <dbReference type="ARBA" id="ARBA00022692"/>
    </source>
</evidence>
<feature type="transmembrane region" description="Helical" evidence="6">
    <location>
        <begin position="255"/>
        <end position="276"/>
    </location>
</feature>
<dbReference type="PROSITE" id="PS50893">
    <property type="entry name" value="ABC_TRANSPORTER_2"/>
    <property type="match status" value="1"/>
</dbReference>
<dbReference type="SUPFAM" id="SSF52540">
    <property type="entry name" value="P-loop containing nucleoside triphosphate hydrolases"/>
    <property type="match status" value="1"/>
</dbReference>
<feature type="transmembrane region" description="Helical" evidence="6">
    <location>
        <begin position="30"/>
        <end position="55"/>
    </location>
</feature>
<dbReference type="GO" id="GO:0016887">
    <property type="term" value="F:ATP hydrolysis activity"/>
    <property type="evidence" value="ECO:0007669"/>
    <property type="project" value="InterPro"/>
</dbReference>
<keyword evidence="10" id="KW-1185">Reference proteome</keyword>
<dbReference type="KEGG" id="mbet:N8K70_05370"/>
<keyword evidence="9" id="KW-0067">ATP-binding</keyword>
<dbReference type="InterPro" id="IPR027417">
    <property type="entry name" value="P-loop_NTPase"/>
</dbReference>
<dbReference type="RefSeq" id="WP_317140575.1">
    <property type="nucleotide sequence ID" value="NZ_CP118157.1"/>
</dbReference>
<feature type="transmembrane region" description="Helical" evidence="6">
    <location>
        <begin position="152"/>
        <end position="181"/>
    </location>
</feature>
<dbReference type="EMBL" id="CP118157">
    <property type="protein sequence ID" value="WOF24103.1"/>
    <property type="molecule type" value="Genomic_DNA"/>
</dbReference>
<accession>A0AA97FJH0</accession>
<proteinExistence type="predicted"/>
<feature type="transmembrane region" description="Helical" evidence="6">
    <location>
        <begin position="67"/>
        <end position="85"/>
    </location>
</feature>
<dbReference type="InterPro" id="IPR011527">
    <property type="entry name" value="ABC1_TM_dom"/>
</dbReference>
<dbReference type="PROSITE" id="PS50929">
    <property type="entry name" value="ABC_TM1F"/>
    <property type="match status" value="1"/>
</dbReference>
<dbReference type="SUPFAM" id="SSF90123">
    <property type="entry name" value="ABC transporter transmembrane region"/>
    <property type="match status" value="1"/>
</dbReference>
<keyword evidence="4 6" id="KW-0472">Membrane</keyword>
<dbReference type="PROSITE" id="PS00211">
    <property type="entry name" value="ABC_TRANSPORTER_1"/>
    <property type="match status" value="1"/>
</dbReference>
<evidence type="ECO:0000259" key="8">
    <source>
        <dbReference type="PROSITE" id="PS50929"/>
    </source>
</evidence>
<dbReference type="CDD" id="cd07346">
    <property type="entry name" value="ABC_6TM_exporters"/>
    <property type="match status" value="1"/>
</dbReference>
<evidence type="ECO:0000256" key="4">
    <source>
        <dbReference type="ARBA" id="ARBA00023136"/>
    </source>
</evidence>
<dbReference type="Gene3D" id="1.20.1560.10">
    <property type="entry name" value="ABC transporter type 1, transmembrane domain"/>
    <property type="match status" value="1"/>
</dbReference>
<protein>
    <submittedName>
        <fullName evidence="9">ABC transporter ATP-binding protein</fullName>
    </submittedName>
</protein>
<dbReference type="InterPro" id="IPR003439">
    <property type="entry name" value="ABC_transporter-like_ATP-bd"/>
</dbReference>
<dbReference type="InterPro" id="IPR039421">
    <property type="entry name" value="Type_1_exporter"/>
</dbReference>
<evidence type="ECO:0000256" key="5">
    <source>
        <dbReference type="SAM" id="MobiDB-lite"/>
    </source>
</evidence>
<dbReference type="Gene3D" id="3.40.50.300">
    <property type="entry name" value="P-loop containing nucleotide triphosphate hydrolases"/>
    <property type="match status" value="1"/>
</dbReference>
<dbReference type="GO" id="GO:0005524">
    <property type="term" value="F:ATP binding"/>
    <property type="evidence" value="ECO:0007669"/>
    <property type="project" value="UniProtKB-KW"/>
</dbReference>
<evidence type="ECO:0000256" key="6">
    <source>
        <dbReference type="SAM" id="Phobius"/>
    </source>
</evidence>
<evidence type="ECO:0000313" key="9">
    <source>
        <dbReference type="EMBL" id="WOF24103.1"/>
    </source>
</evidence>
<comment type="subcellular location">
    <subcellularLocation>
        <location evidence="1">Cell membrane</location>
        <topology evidence="1">Multi-pass membrane protein</topology>
    </subcellularLocation>
</comment>
<dbReference type="GO" id="GO:0015421">
    <property type="term" value="F:ABC-type oligopeptide transporter activity"/>
    <property type="evidence" value="ECO:0007669"/>
    <property type="project" value="TreeGrafter"/>
</dbReference>
<dbReference type="Pfam" id="PF00005">
    <property type="entry name" value="ABC_tran"/>
    <property type="match status" value="1"/>
</dbReference>
<dbReference type="InterPro" id="IPR036640">
    <property type="entry name" value="ABC1_TM_sf"/>
</dbReference>
<reference evidence="9 10" key="1">
    <citation type="submission" date="2023-02" db="EMBL/GenBank/DDBJ databases">
        <title>Microbacterium betulae sp. nov., isolated from birch wood.</title>
        <authorList>
            <person name="Pasciak M."/>
            <person name="Pawlik K.J."/>
            <person name="Martynowski D."/>
            <person name="Laczmanski L."/>
            <person name="Ciekot J."/>
            <person name="Szponar B."/>
            <person name="Wojcik-Fatla A."/>
            <person name="Mackiewicz B."/>
            <person name="Farian E."/>
            <person name="Cholewa G."/>
            <person name="Cholewa A."/>
            <person name="Dutkiewicz J."/>
        </authorList>
    </citation>
    <scope>NUCLEOTIDE SEQUENCE [LARGE SCALE GENOMIC DNA]</scope>
    <source>
        <strain evidence="9 10">AB</strain>
    </source>
</reference>
<feature type="domain" description="ABC transmembrane type-1" evidence="8">
    <location>
        <begin position="31"/>
        <end position="311"/>
    </location>
</feature>
<dbReference type="PANTHER" id="PTHR43394">
    <property type="entry name" value="ATP-DEPENDENT PERMEASE MDL1, MITOCHONDRIAL"/>
    <property type="match status" value="1"/>
</dbReference>
<sequence length="558" mass="58726">MTSSFAEPVDTTVGSMLRIALLRARRGWRLAAATLGLMLHQAGEAAVPVLIGVVIDQAVVRRDPMALVVWLGVLAAVFVVLSVSYQRAMLGMVRVYGHGEHDLRQLAAGRVLHPRGRSAHRGVGEVLSVTTSDTFRVAGVAWSISEQAATMAALLAASIALVVISVPLGLGVLVGAVLVLWGMQALARPLEKLGMIEQSSVAGASQVATDTMAGLRIVRGLGAEDEVVRRYRIASAASLRGAVATARKLITYDTVSRAVSVVYLGALAFVAAWMATRGEITVGQLVTVVALAQFLQGSLAHIGTFGANWAHKRASARRLHALVADPFALPAGEQSVHGGGPALLTWVTDGGVVEARPGQLIGIRVEDASTARAVAARLGLRTPPTPGELFVHGIDVRDAGPEEYRAVVTAPPHDAAVFTGTLRENVTGQGAAATRWDEHVVRAVALDDVIEHLGSADAHIGESGRRLSGGQRQRVLLARALHTPGEVIVLDEPTTALDPLTEQHVAHGLRGLGRTIIVITSSPLLLDACHQVVDLRTAPQHDTGSREVAPEYVTEAPR</sequence>
<evidence type="ECO:0000256" key="3">
    <source>
        <dbReference type="ARBA" id="ARBA00022989"/>
    </source>
</evidence>
<dbReference type="PANTHER" id="PTHR43394:SF1">
    <property type="entry name" value="ATP-BINDING CASSETTE SUB-FAMILY B MEMBER 10, MITOCHONDRIAL"/>
    <property type="match status" value="1"/>
</dbReference>
<evidence type="ECO:0000313" key="10">
    <source>
        <dbReference type="Proteomes" id="UP001305498"/>
    </source>
</evidence>
<keyword evidence="2 6" id="KW-0812">Transmembrane</keyword>
<evidence type="ECO:0000259" key="7">
    <source>
        <dbReference type="PROSITE" id="PS50893"/>
    </source>
</evidence>
<keyword evidence="3 6" id="KW-1133">Transmembrane helix</keyword>
<dbReference type="Pfam" id="PF00664">
    <property type="entry name" value="ABC_membrane"/>
    <property type="match status" value="1"/>
</dbReference>
<feature type="region of interest" description="Disordered" evidence="5">
    <location>
        <begin position="539"/>
        <end position="558"/>
    </location>
</feature>
<evidence type="ECO:0000256" key="1">
    <source>
        <dbReference type="ARBA" id="ARBA00004651"/>
    </source>
</evidence>
<gene>
    <name evidence="9" type="ORF">N8K70_05370</name>
</gene>
<keyword evidence="9" id="KW-0547">Nucleotide-binding</keyword>
<name>A0AA97FJH0_9MICO</name>
<dbReference type="InterPro" id="IPR017871">
    <property type="entry name" value="ABC_transporter-like_CS"/>
</dbReference>
<dbReference type="GO" id="GO:0005886">
    <property type="term" value="C:plasma membrane"/>
    <property type="evidence" value="ECO:0007669"/>
    <property type="project" value="UniProtKB-SubCell"/>
</dbReference>
<dbReference type="Proteomes" id="UP001305498">
    <property type="component" value="Chromosome"/>
</dbReference>
<feature type="domain" description="ABC transporter" evidence="7">
    <location>
        <begin position="331"/>
        <end position="556"/>
    </location>
</feature>
<dbReference type="AlphaFoldDB" id="A0AA97FJH0"/>